<keyword evidence="1" id="KW-0175">Coiled coil</keyword>
<name>A0A6C0IA56_9ZZZZ</name>
<evidence type="ECO:0008006" key="3">
    <source>
        <dbReference type="Google" id="ProtNLM"/>
    </source>
</evidence>
<proteinExistence type="predicted"/>
<accession>A0A6C0IA56</accession>
<dbReference type="AlphaFoldDB" id="A0A6C0IA56"/>
<protein>
    <recommendedName>
        <fullName evidence="3">SMODS and SLOG-associating 2TM effector domain-containing protein</fullName>
    </recommendedName>
</protein>
<reference evidence="2" key="1">
    <citation type="journal article" date="2020" name="Nature">
        <title>Giant virus diversity and host interactions through global metagenomics.</title>
        <authorList>
            <person name="Schulz F."/>
            <person name="Roux S."/>
            <person name="Paez-Espino D."/>
            <person name="Jungbluth S."/>
            <person name="Walsh D.A."/>
            <person name="Denef V.J."/>
            <person name="McMahon K.D."/>
            <person name="Konstantinidis K.T."/>
            <person name="Eloe-Fadrosh E.A."/>
            <person name="Kyrpides N.C."/>
            <person name="Woyke T."/>
        </authorList>
    </citation>
    <scope>NUCLEOTIDE SEQUENCE</scope>
    <source>
        <strain evidence="2">GVMAG-M-3300023184-62</strain>
    </source>
</reference>
<organism evidence="2">
    <name type="scientific">viral metagenome</name>
    <dbReference type="NCBI Taxonomy" id="1070528"/>
    <lineage>
        <taxon>unclassified sequences</taxon>
        <taxon>metagenomes</taxon>
        <taxon>organismal metagenomes</taxon>
    </lineage>
</organism>
<dbReference type="EMBL" id="MN740152">
    <property type="protein sequence ID" value="QHT89834.1"/>
    <property type="molecule type" value="Genomic_DNA"/>
</dbReference>
<evidence type="ECO:0000313" key="2">
    <source>
        <dbReference type="EMBL" id="QHT89834.1"/>
    </source>
</evidence>
<evidence type="ECO:0000256" key="1">
    <source>
        <dbReference type="SAM" id="Coils"/>
    </source>
</evidence>
<sequence length="236" mass="28012">MLSSCCKRTLTAEDKRQQKRDDFENEIIEYTQEQRLKQRQQILEAQEKAVLEMRLTLDLPKKHRMEFLESELNSSLFVAWNKKYVGYVFWNNMGTPINFTITLLTAMTAAKSTTTSSTFLSDSQNTIISITVLLISAVNTFFRPYNKATEHMKFITEVQKYGAQFDEVFYKAKLTNEEYETAYNKYFEIQQNFNKYKSENSIESKNLIVDIIYFFVINITLFQQRKDRIWTKVQYV</sequence>
<feature type="coiled-coil region" evidence="1">
    <location>
        <begin position="13"/>
        <end position="40"/>
    </location>
</feature>